<dbReference type="GO" id="GO:0006457">
    <property type="term" value="P:protein folding"/>
    <property type="evidence" value="ECO:0007669"/>
    <property type="project" value="InterPro"/>
</dbReference>
<dbReference type="PRINTS" id="PR00773">
    <property type="entry name" value="GRPEPROTEIN"/>
</dbReference>
<dbReference type="InterPro" id="IPR009012">
    <property type="entry name" value="GrpE_head"/>
</dbReference>
<dbReference type="PANTHER" id="PTHR21237">
    <property type="entry name" value="GRPE PROTEIN"/>
    <property type="match status" value="1"/>
</dbReference>
<dbReference type="GO" id="GO:0000774">
    <property type="term" value="F:adenyl-nucleotide exchange factor activity"/>
    <property type="evidence" value="ECO:0007669"/>
    <property type="project" value="InterPro"/>
</dbReference>
<dbReference type="InterPro" id="IPR000740">
    <property type="entry name" value="GrpE"/>
</dbReference>
<sequence>MEEDKDTEEIEFVADKESEGIDFGEKIKKLKEDLKKCHDERKEYLDGWQRAKADYINFKKDEGKRFEDMARFVTTGLVQDLLPILDSFDLALGHKMPPEVEKGVLLIRSQFLDVLKRQGIEVMDVSGQKFDPAYHEAVGEAESDAGEGMIVEEIQKGYIFRGNVLRPARVKISK</sequence>
<dbReference type="GO" id="GO:0051087">
    <property type="term" value="F:protein-folding chaperone binding"/>
    <property type="evidence" value="ECO:0007669"/>
    <property type="project" value="InterPro"/>
</dbReference>
<dbReference type="PANTHER" id="PTHR21237:SF23">
    <property type="entry name" value="GRPE PROTEIN HOMOLOG, MITOCHONDRIAL"/>
    <property type="match status" value="1"/>
</dbReference>
<dbReference type="PROSITE" id="PS01071">
    <property type="entry name" value="GRPE"/>
    <property type="match status" value="1"/>
</dbReference>
<keyword evidence="2 3" id="KW-0143">Chaperone</keyword>
<dbReference type="GO" id="GO:0005737">
    <property type="term" value="C:cytoplasm"/>
    <property type="evidence" value="ECO:0007669"/>
    <property type="project" value="UniProtKB-SubCell"/>
</dbReference>
<comment type="caution">
    <text evidence="6">The sequence shown here is derived from an EMBL/GenBank/DDBJ whole genome shotgun (WGS) entry which is preliminary data.</text>
</comment>
<dbReference type="Gene3D" id="2.30.22.10">
    <property type="entry name" value="Head domain of nucleotide exchange factor GrpE"/>
    <property type="match status" value="1"/>
</dbReference>
<evidence type="ECO:0000313" key="6">
    <source>
        <dbReference type="EMBL" id="OHA13364.1"/>
    </source>
</evidence>
<dbReference type="SUPFAM" id="SSF58014">
    <property type="entry name" value="Coiled-coil domain of nucleotide exchange factor GrpE"/>
    <property type="match status" value="1"/>
</dbReference>
<comment type="subcellular location">
    <subcellularLocation>
        <location evidence="3">Cytoplasm</location>
    </subcellularLocation>
</comment>
<dbReference type="Gene3D" id="3.90.20.20">
    <property type="match status" value="1"/>
</dbReference>
<dbReference type="GO" id="GO:0051082">
    <property type="term" value="F:unfolded protein binding"/>
    <property type="evidence" value="ECO:0007669"/>
    <property type="project" value="TreeGrafter"/>
</dbReference>
<accession>A0A1G2LPB4</accession>
<evidence type="ECO:0000256" key="4">
    <source>
        <dbReference type="RuleBase" id="RU000639"/>
    </source>
</evidence>
<proteinExistence type="inferred from homology"/>
<evidence type="ECO:0000313" key="7">
    <source>
        <dbReference type="Proteomes" id="UP000177171"/>
    </source>
</evidence>
<organism evidence="6 7">
    <name type="scientific">Candidatus Sungbacteria bacterium RIFCSPLOWO2_12_FULL_41_11</name>
    <dbReference type="NCBI Taxonomy" id="1802286"/>
    <lineage>
        <taxon>Bacteria</taxon>
        <taxon>Candidatus Sungiibacteriota</taxon>
    </lineage>
</organism>
<evidence type="ECO:0000256" key="2">
    <source>
        <dbReference type="ARBA" id="ARBA00023186"/>
    </source>
</evidence>
<gene>
    <name evidence="3" type="primary">grpE</name>
    <name evidence="6" type="ORF">A3G49_00880</name>
</gene>
<evidence type="ECO:0000256" key="5">
    <source>
        <dbReference type="RuleBase" id="RU004478"/>
    </source>
</evidence>
<dbReference type="Pfam" id="PF01025">
    <property type="entry name" value="GrpE"/>
    <property type="match status" value="1"/>
</dbReference>
<comment type="subunit">
    <text evidence="3">Homodimer.</text>
</comment>
<dbReference type="AlphaFoldDB" id="A0A1G2LPB4"/>
<dbReference type="CDD" id="cd00446">
    <property type="entry name" value="GrpE"/>
    <property type="match status" value="1"/>
</dbReference>
<evidence type="ECO:0000256" key="1">
    <source>
        <dbReference type="ARBA" id="ARBA00009054"/>
    </source>
</evidence>
<dbReference type="EMBL" id="MHQY01000029">
    <property type="protein sequence ID" value="OHA13364.1"/>
    <property type="molecule type" value="Genomic_DNA"/>
</dbReference>
<keyword evidence="3 4" id="KW-0346">Stress response</keyword>
<name>A0A1G2LPB4_9BACT</name>
<dbReference type="InterPro" id="IPR013805">
    <property type="entry name" value="GrpE_CC"/>
</dbReference>
<dbReference type="HAMAP" id="MF_01151">
    <property type="entry name" value="GrpE"/>
    <property type="match status" value="1"/>
</dbReference>
<evidence type="ECO:0000256" key="3">
    <source>
        <dbReference type="HAMAP-Rule" id="MF_01151"/>
    </source>
</evidence>
<reference evidence="6 7" key="1">
    <citation type="journal article" date="2016" name="Nat. Commun.">
        <title>Thousands of microbial genomes shed light on interconnected biogeochemical processes in an aquifer system.</title>
        <authorList>
            <person name="Anantharaman K."/>
            <person name="Brown C.T."/>
            <person name="Hug L.A."/>
            <person name="Sharon I."/>
            <person name="Castelle C.J."/>
            <person name="Probst A.J."/>
            <person name="Thomas B.C."/>
            <person name="Singh A."/>
            <person name="Wilkins M.J."/>
            <person name="Karaoz U."/>
            <person name="Brodie E.L."/>
            <person name="Williams K.H."/>
            <person name="Hubbard S.S."/>
            <person name="Banfield J.F."/>
        </authorList>
    </citation>
    <scope>NUCLEOTIDE SEQUENCE [LARGE SCALE GENOMIC DNA]</scope>
</reference>
<comment type="similarity">
    <text evidence="1 3 5">Belongs to the GrpE family.</text>
</comment>
<dbReference type="SUPFAM" id="SSF51064">
    <property type="entry name" value="Head domain of nucleotide exchange factor GrpE"/>
    <property type="match status" value="1"/>
</dbReference>
<protein>
    <recommendedName>
        <fullName evidence="3 4">Protein GrpE</fullName>
    </recommendedName>
    <alternativeName>
        <fullName evidence="3">HSP-70 cofactor</fullName>
    </alternativeName>
</protein>
<dbReference type="GO" id="GO:0042803">
    <property type="term" value="F:protein homodimerization activity"/>
    <property type="evidence" value="ECO:0007669"/>
    <property type="project" value="InterPro"/>
</dbReference>
<keyword evidence="3" id="KW-0963">Cytoplasm</keyword>
<comment type="function">
    <text evidence="3 4">Participates actively in the response to hyperosmotic and heat shock by preventing the aggregation of stress-denatured proteins, in association with DnaK and GrpE. It is the nucleotide exchange factor for DnaK and may function as a thermosensor. Unfolded proteins bind initially to DnaJ; upon interaction with the DnaJ-bound protein, DnaK hydrolyzes its bound ATP, resulting in the formation of a stable complex. GrpE releases ADP from DnaK; ATP binding to DnaK triggers the release of the substrate protein, thus completing the reaction cycle. Several rounds of ATP-dependent interactions between DnaJ, DnaK and GrpE are required for fully efficient folding.</text>
</comment>
<dbReference type="Proteomes" id="UP000177171">
    <property type="component" value="Unassembled WGS sequence"/>
</dbReference>